<dbReference type="OrthoDB" id="5065855at2759"/>
<name>A0A9W4JWY6_9EURO</name>
<accession>A0A9W4JWY6</accession>
<keyword evidence="4" id="KW-0285">Flavoprotein</keyword>
<dbReference type="InterPro" id="IPR050775">
    <property type="entry name" value="FAD-binding_Monooxygenases"/>
</dbReference>
<dbReference type="InterPro" id="IPR036188">
    <property type="entry name" value="FAD/NAD-bd_sf"/>
</dbReference>
<gene>
    <name evidence="8" type="ORF">PSALAMII_LOCUS10126</name>
</gene>
<evidence type="ECO:0000256" key="5">
    <source>
        <dbReference type="ARBA" id="ARBA00022827"/>
    </source>
</evidence>
<comment type="cofactor">
    <cofactor evidence="1">
        <name>FAD</name>
        <dbReference type="ChEBI" id="CHEBI:57692"/>
    </cofactor>
</comment>
<comment type="pathway">
    <text evidence="2">Secondary metabolite biosynthesis; terpenoid biosynthesis.</text>
</comment>
<organism evidence="8 9">
    <name type="scientific">Penicillium salamii</name>
    <dbReference type="NCBI Taxonomy" id="1612424"/>
    <lineage>
        <taxon>Eukaryota</taxon>
        <taxon>Fungi</taxon>
        <taxon>Dikarya</taxon>
        <taxon>Ascomycota</taxon>
        <taxon>Pezizomycotina</taxon>
        <taxon>Eurotiomycetes</taxon>
        <taxon>Eurotiomycetidae</taxon>
        <taxon>Eurotiales</taxon>
        <taxon>Aspergillaceae</taxon>
        <taxon>Penicillium</taxon>
    </lineage>
</organism>
<evidence type="ECO:0000256" key="1">
    <source>
        <dbReference type="ARBA" id="ARBA00001974"/>
    </source>
</evidence>
<proteinExistence type="inferred from homology"/>
<evidence type="ECO:0000256" key="4">
    <source>
        <dbReference type="ARBA" id="ARBA00022630"/>
    </source>
</evidence>
<sequence length="408" mass="45039">MSFFPEASSKPKMSQFKGIESFTGTCFHTARWNYESTGGSPEDSSLVKLKDKRVGIIGTGATAIQVVPQLAKWSKELHPPSIFGKGWQNIRTRNFNSFISNIKPSPAINMVNDEWTRFPFFSGLLGGPQTVTLDNVTQFVADLHALDLPRQERLRNRIDEVVTEQSVAELLKPWYAGWCKRPCFHDEYLPAFNNPHVTLVDTAGKGVDCINETGVMISGKQYDLDIIVFSTDFFVDAKASIPKRLGIDVFGRKGIFLEDKWQQGVATLHGSITRDFPNLFFASEQQGPAAVNYVSCLDIAARHAAYIITEAQKRFGQHMKVTIEPTRDAEAAWSERIAAGATGLTALAGCTPGYYNLGGSADKLSAQAKVVMLRSASWPNGINDFCDVIESWHQAGDLNGLDIHGLEQ</sequence>
<keyword evidence="5" id="KW-0274">FAD</keyword>
<dbReference type="AlphaFoldDB" id="A0A9W4JWY6"/>
<comment type="caution">
    <text evidence="8">The sequence shown here is derived from an EMBL/GenBank/DDBJ whole genome shotgun (WGS) entry which is preliminary data.</text>
</comment>
<evidence type="ECO:0000256" key="3">
    <source>
        <dbReference type="ARBA" id="ARBA00010139"/>
    </source>
</evidence>
<dbReference type="SUPFAM" id="SSF51905">
    <property type="entry name" value="FAD/NAD(P)-binding domain"/>
    <property type="match status" value="2"/>
</dbReference>
<keyword evidence="7" id="KW-0560">Oxidoreductase</keyword>
<dbReference type="GO" id="GO:0016491">
    <property type="term" value="F:oxidoreductase activity"/>
    <property type="evidence" value="ECO:0007669"/>
    <property type="project" value="UniProtKB-KW"/>
</dbReference>
<dbReference type="PANTHER" id="PTHR43098">
    <property type="entry name" value="L-ORNITHINE N(5)-MONOOXYGENASE-RELATED"/>
    <property type="match status" value="1"/>
</dbReference>
<dbReference type="PANTHER" id="PTHR43098:SF2">
    <property type="entry name" value="FAD-BINDING MONOOXYGENASE AUSB-RELATED"/>
    <property type="match status" value="1"/>
</dbReference>
<dbReference type="Proteomes" id="UP001152592">
    <property type="component" value="Unassembled WGS sequence"/>
</dbReference>
<evidence type="ECO:0000256" key="6">
    <source>
        <dbReference type="ARBA" id="ARBA00022857"/>
    </source>
</evidence>
<dbReference type="EMBL" id="CAJVPD010000289">
    <property type="protein sequence ID" value="CAG8424816.1"/>
    <property type="molecule type" value="Genomic_DNA"/>
</dbReference>
<evidence type="ECO:0000256" key="7">
    <source>
        <dbReference type="ARBA" id="ARBA00023002"/>
    </source>
</evidence>
<evidence type="ECO:0000313" key="9">
    <source>
        <dbReference type="Proteomes" id="UP001152592"/>
    </source>
</evidence>
<keyword evidence="6" id="KW-0521">NADP</keyword>
<comment type="similarity">
    <text evidence="3">Belongs to the FAD-binding monooxygenase family.</text>
</comment>
<evidence type="ECO:0000313" key="8">
    <source>
        <dbReference type="EMBL" id="CAG8424816.1"/>
    </source>
</evidence>
<dbReference type="Gene3D" id="3.50.50.60">
    <property type="entry name" value="FAD/NAD(P)-binding domain"/>
    <property type="match status" value="2"/>
</dbReference>
<reference evidence="8" key="1">
    <citation type="submission" date="2021-07" db="EMBL/GenBank/DDBJ databases">
        <authorList>
            <person name="Branca A.L. A."/>
        </authorList>
    </citation>
    <scope>NUCLEOTIDE SEQUENCE</scope>
</reference>
<evidence type="ECO:0008006" key="10">
    <source>
        <dbReference type="Google" id="ProtNLM"/>
    </source>
</evidence>
<evidence type="ECO:0000256" key="2">
    <source>
        <dbReference type="ARBA" id="ARBA00004721"/>
    </source>
</evidence>
<protein>
    <recommendedName>
        <fullName evidence="10">Monooxygenase</fullName>
    </recommendedName>
</protein>